<protein>
    <submittedName>
        <fullName evidence="2">HD domain-containing protein</fullName>
    </submittedName>
</protein>
<keyword evidence="3" id="KW-1185">Reference proteome</keyword>
<name>A0ABT9IR94_9MICC</name>
<dbReference type="InterPro" id="IPR052194">
    <property type="entry name" value="MESH1"/>
</dbReference>
<dbReference type="PANTHER" id="PTHR46246">
    <property type="entry name" value="GUANOSINE-3',5'-BIS(DIPHOSPHATE) 3'-PYROPHOSPHOHYDROLASE MESH1"/>
    <property type="match status" value="1"/>
</dbReference>
<comment type="caution">
    <text evidence="2">The sequence shown here is derived from an EMBL/GenBank/DDBJ whole genome shotgun (WGS) entry which is preliminary data.</text>
</comment>
<gene>
    <name evidence="2" type="ORF">Q9R02_13230</name>
</gene>
<dbReference type="Gene3D" id="1.10.3210.10">
    <property type="entry name" value="Hypothetical protein af1432"/>
    <property type="match status" value="1"/>
</dbReference>
<dbReference type="SUPFAM" id="SSF109604">
    <property type="entry name" value="HD-domain/PDEase-like"/>
    <property type="match status" value="1"/>
</dbReference>
<dbReference type="InterPro" id="IPR003607">
    <property type="entry name" value="HD/PDEase_dom"/>
</dbReference>
<reference evidence="2 3" key="1">
    <citation type="submission" date="2023-08" db="EMBL/GenBank/DDBJ databases">
        <title>Arthrobacter horti sp. nov., isolated from forest soil.</title>
        <authorList>
            <person name="Park M."/>
        </authorList>
    </citation>
    <scope>NUCLEOTIDE SEQUENCE [LARGE SCALE GENOMIC DNA]</scope>
    <source>
        <strain evidence="2 3">YJM1</strain>
    </source>
</reference>
<evidence type="ECO:0000313" key="3">
    <source>
        <dbReference type="Proteomes" id="UP001232725"/>
    </source>
</evidence>
<dbReference type="Proteomes" id="UP001232725">
    <property type="component" value="Unassembled WGS sequence"/>
</dbReference>
<evidence type="ECO:0000313" key="2">
    <source>
        <dbReference type="EMBL" id="MDP5228121.1"/>
    </source>
</evidence>
<organism evidence="2 3">
    <name type="scientific">Arthrobacter horti</name>
    <dbReference type="NCBI Taxonomy" id="3068273"/>
    <lineage>
        <taxon>Bacteria</taxon>
        <taxon>Bacillati</taxon>
        <taxon>Actinomycetota</taxon>
        <taxon>Actinomycetes</taxon>
        <taxon>Micrococcales</taxon>
        <taxon>Micrococcaceae</taxon>
        <taxon>Arthrobacter</taxon>
    </lineage>
</organism>
<sequence length="154" mass="17034">MEITDHRLVELADEVAEQAHLGQTDKAGLPYIEHPRRVERHLVRLYPDAPVEARAAALLHDVVEDTEVTLAVLRSLGFPDDVVTAVDAVTKRSGEAKEDYFARIRADRLAPMVKRADLADNTDPARMALLPEDARVRLTAKYAAAAELLGESEE</sequence>
<dbReference type="EMBL" id="JAVALS010000011">
    <property type="protein sequence ID" value="MDP5228121.1"/>
    <property type="molecule type" value="Genomic_DNA"/>
</dbReference>
<feature type="domain" description="HD/PDEase" evidence="1">
    <location>
        <begin position="27"/>
        <end position="134"/>
    </location>
</feature>
<evidence type="ECO:0000259" key="1">
    <source>
        <dbReference type="SMART" id="SM00471"/>
    </source>
</evidence>
<dbReference type="Pfam" id="PF13328">
    <property type="entry name" value="HD_4"/>
    <property type="match status" value="1"/>
</dbReference>
<accession>A0ABT9IR94</accession>
<dbReference type="PANTHER" id="PTHR46246:SF1">
    <property type="entry name" value="GUANOSINE-3',5'-BIS(DIPHOSPHATE) 3'-PYROPHOSPHOHYDROLASE MESH1"/>
    <property type="match status" value="1"/>
</dbReference>
<proteinExistence type="predicted"/>
<dbReference type="RefSeq" id="WP_305997170.1">
    <property type="nucleotide sequence ID" value="NZ_JAVALS010000011.1"/>
</dbReference>
<dbReference type="SMART" id="SM00471">
    <property type="entry name" value="HDc"/>
    <property type="match status" value="1"/>
</dbReference>